<proteinExistence type="predicted"/>
<dbReference type="EMBL" id="MG011690">
    <property type="protein sequence ID" value="AVK76190.1"/>
    <property type="molecule type" value="Genomic_DNA"/>
</dbReference>
<reference evidence="1" key="1">
    <citation type="journal article" date="2018" name="Nat. Commun.">
        <title>Diversity and evolution of the emerging Pandoraviridae family.</title>
        <authorList>
            <person name="Legendre M."/>
            <person name="Fabre E."/>
            <person name="Poirot O."/>
            <person name="Jeudy S."/>
            <person name="Lartigue A."/>
            <person name="Alempic J.M."/>
            <person name="Beucher L."/>
            <person name="Philippe N."/>
            <person name="Bertaux L."/>
            <person name="Christo-Foroux E."/>
            <person name="Labadie K."/>
            <person name="Coute Y."/>
            <person name="Abergel C."/>
            <person name="Claverie J.M."/>
        </authorList>
    </citation>
    <scope>NUCLEOTIDE SEQUENCE [LARGE SCALE GENOMIC DNA]</scope>
    <source>
        <strain evidence="1">Neocaledonia</strain>
    </source>
</reference>
<evidence type="ECO:0000313" key="1">
    <source>
        <dbReference type="EMBL" id="AVK76190.1"/>
    </source>
</evidence>
<protein>
    <submittedName>
        <fullName evidence="1">Uncharacterized protein</fullName>
    </submittedName>
</protein>
<dbReference type="RefSeq" id="YP_009482193.1">
    <property type="nucleotide sequence ID" value="NC_037666.1"/>
</dbReference>
<dbReference type="KEGG" id="vg:36842225"/>
<dbReference type="Proteomes" id="UP000249287">
    <property type="component" value="Segment"/>
</dbReference>
<name>A0A2U7UCY0_9VIRU</name>
<sequence>MARLLYGTFKRHRDDRARDVHVYHECATGGLFLIETAEALVTAQRRWAIHTLDIPAARRRCMRYRIVVDDLP</sequence>
<gene>
    <name evidence="1" type="ORF">pneo_cds_583</name>
</gene>
<accession>A0A2U7UCY0</accession>
<dbReference type="GeneID" id="36842225"/>
<organism evidence="1">
    <name type="scientific">Pandoravirus neocaledonia</name>
    <dbReference type="NCBI Taxonomy" id="2107708"/>
    <lineage>
        <taxon>Viruses</taxon>
        <taxon>Pandoravirus</taxon>
    </lineage>
</organism>